<feature type="region of interest" description="Disordered" evidence="1">
    <location>
        <begin position="1"/>
        <end position="53"/>
    </location>
</feature>
<reference evidence="2" key="1">
    <citation type="submission" date="2015-04" db="UniProtKB">
        <authorList>
            <consortium name="EnsemblPlants"/>
        </authorList>
    </citation>
    <scope>IDENTIFICATION</scope>
</reference>
<dbReference type="HOGENOM" id="CLU_1707042_0_0_1"/>
<evidence type="ECO:0000256" key="1">
    <source>
        <dbReference type="SAM" id="MobiDB-lite"/>
    </source>
</evidence>
<dbReference type="Gramene" id="OGLUM02G19740.1">
    <property type="protein sequence ID" value="OGLUM02G19740.1"/>
    <property type="gene ID" value="OGLUM02G19740"/>
</dbReference>
<name>A0A0D9YT99_9ORYZ</name>
<evidence type="ECO:0000313" key="3">
    <source>
        <dbReference type="Proteomes" id="UP000026961"/>
    </source>
</evidence>
<proteinExistence type="predicted"/>
<reference evidence="2" key="2">
    <citation type="submission" date="2018-05" db="EMBL/GenBank/DDBJ databases">
        <title>OgluRS3 (Oryza glumaepatula Reference Sequence Version 3).</title>
        <authorList>
            <person name="Zhang J."/>
            <person name="Kudrna D."/>
            <person name="Lee S."/>
            <person name="Talag J."/>
            <person name="Welchert J."/>
            <person name="Wing R.A."/>
        </authorList>
    </citation>
    <scope>NUCLEOTIDE SEQUENCE [LARGE SCALE GENOMIC DNA]</scope>
</reference>
<feature type="compositionally biased region" description="Low complexity" evidence="1">
    <location>
        <begin position="41"/>
        <end position="53"/>
    </location>
</feature>
<evidence type="ECO:0000313" key="2">
    <source>
        <dbReference type="EnsemblPlants" id="OGLUM02G19740.1"/>
    </source>
</evidence>
<organism evidence="2">
    <name type="scientific">Oryza glumipatula</name>
    <dbReference type="NCBI Taxonomy" id="40148"/>
    <lineage>
        <taxon>Eukaryota</taxon>
        <taxon>Viridiplantae</taxon>
        <taxon>Streptophyta</taxon>
        <taxon>Embryophyta</taxon>
        <taxon>Tracheophyta</taxon>
        <taxon>Spermatophyta</taxon>
        <taxon>Magnoliopsida</taxon>
        <taxon>Liliopsida</taxon>
        <taxon>Poales</taxon>
        <taxon>Poaceae</taxon>
        <taxon>BOP clade</taxon>
        <taxon>Oryzoideae</taxon>
        <taxon>Oryzeae</taxon>
        <taxon>Oryzinae</taxon>
        <taxon>Oryza</taxon>
    </lineage>
</organism>
<dbReference type="EnsemblPlants" id="OGLUM02G19740.1">
    <property type="protein sequence ID" value="OGLUM02G19740.1"/>
    <property type="gene ID" value="OGLUM02G19740"/>
</dbReference>
<keyword evidence="3" id="KW-1185">Reference proteome</keyword>
<dbReference type="Proteomes" id="UP000026961">
    <property type="component" value="Chromosome 2"/>
</dbReference>
<dbReference type="AlphaFoldDB" id="A0A0D9YT99"/>
<protein>
    <submittedName>
        <fullName evidence="2">Uncharacterized protein</fullName>
    </submittedName>
</protein>
<accession>A0A0D9YT99</accession>
<sequence>MSSAGEPHRGLPLAAEDGYNDRGCSGDDEARVRMGKKGLNPSSTLAASPPLSPLTASSFGTIVWRPPSPRSGQPSATAVFASSDAVVTKPAICAATALYFLPSAQASVSSGPPPIAAIAVAVLTVPIRRCRCHHLPLGRKEEEWGEKEEEEEEG</sequence>